<dbReference type="GO" id="GO:0016787">
    <property type="term" value="F:hydrolase activity"/>
    <property type="evidence" value="ECO:0007669"/>
    <property type="project" value="UniProtKB-KW"/>
</dbReference>
<reference evidence="7 8" key="1">
    <citation type="submission" date="2018-06" db="EMBL/GenBank/DDBJ databases">
        <authorList>
            <consortium name="Pathogen Informatics"/>
            <person name="Doyle S."/>
        </authorList>
    </citation>
    <scope>NUCLEOTIDE SEQUENCE [LARGE SCALE GENOMIC DNA]</scope>
    <source>
        <strain evidence="7 8">NCTC10638</strain>
    </source>
</reference>
<dbReference type="EMBL" id="UGPN01000002">
    <property type="protein sequence ID" value="STY63697.1"/>
    <property type="molecule type" value="Genomic_DNA"/>
</dbReference>
<organism evidence="7 8">
    <name type="scientific">Mannheimia haemolytica</name>
    <name type="common">Pasteurella haemolytica</name>
    <dbReference type="NCBI Taxonomy" id="75985"/>
    <lineage>
        <taxon>Bacteria</taxon>
        <taxon>Pseudomonadati</taxon>
        <taxon>Pseudomonadota</taxon>
        <taxon>Gammaproteobacteria</taxon>
        <taxon>Pasteurellales</taxon>
        <taxon>Pasteurellaceae</taxon>
        <taxon>Mannheimia</taxon>
    </lineage>
</organism>
<dbReference type="PANTHER" id="PTHR47959:SF13">
    <property type="entry name" value="ATP-DEPENDENT RNA HELICASE RHLE"/>
    <property type="match status" value="1"/>
</dbReference>
<evidence type="ECO:0000256" key="4">
    <source>
        <dbReference type="ARBA" id="ARBA00022840"/>
    </source>
</evidence>
<protein>
    <submittedName>
        <fullName evidence="7">Cold-shock DEAD box protein A</fullName>
        <ecNumber evidence="7">3.6.4.13</ecNumber>
    </submittedName>
</protein>
<gene>
    <name evidence="7" type="primary">deaD_4</name>
    <name evidence="7" type="ORF">NCTC10638_02866</name>
</gene>
<dbReference type="InterPro" id="IPR027417">
    <property type="entry name" value="P-loop_NTPase"/>
</dbReference>
<dbReference type="PANTHER" id="PTHR47959">
    <property type="entry name" value="ATP-DEPENDENT RNA HELICASE RHLE-RELATED"/>
    <property type="match status" value="1"/>
</dbReference>
<dbReference type="InterPro" id="IPR011545">
    <property type="entry name" value="DEAD/DEAH_box_helicase_dom"/>
</dbReference>
<dbReference type="AlphaFoldDB" id="A0A378N793"/>
<dbReference type="Gene3D" id="3.40.50.300">
    <property type="entry name" value="P-loop containing nucleotide triphosphate hydrolases"/>
    <property type="match status" value="1"/>
</dbReference>
<keyword evidence="1" id="KW-0547">Nucleotide-binding</keyword>
<evidence type="ECO:0000313" key="7">
    <source>
        <dbReference type="EMBL" id="STY63697.1"/>
    </source>
</evidence>
<dbReference type="GO" id="GO:0003676">
    <property type="term" value="F:nucleic acid binding"/>
    <property type="evidence" value="ECO:0007669"/>
    <property type="project" value="InterPro"/>
</dbReference>
<evidence type="ECO:0000256" key="1">
    <source>
        <dbReference type="ARBA" id="ARBA00022741"/>
    </source>
</evidence>
<dbReference type="GO" id="GO:0003724">
    <property type="term" value="F:RNA helicase activity"/>
    <property type="evidence" value="ECO:0007669"/>
    <property type="project" value="UniProtKB-EC"/>
</dbReference>
<sequence>MTTESLTFADLGLPQPILDAVNEMGFVNPSPIQQECIPHLLAGRDVLGMAQTGSGKTAAFSLPLLAQIDPTQRHRKCW</sequence>
<dbReference type="PROSITE" id="PS51195">
    <property type="entry name" value="Q_MOTIF"/>
    <property type="match status" value="1"/>
</dbReference>
<dbReference type="EC" id="3.6.4.13" evidence="7"/>
<name>A0A378N793_MANHA</name>
<accession>A0A378N793</accession>
<proteinExistence type="predicted"/>
<evidence type="ECO:0000259" key="6">
    <source>
        <dbReference type="PROSITE" id="PS51195"/>
    </source>
</evidence>
<dbReference type="GO" id="GO:0005524">
    <property type="term" value="F:ATP binding"/>
    <property type="evidence" value="ECO:0007669"/>
    <property type="project" value="UniProtKB-KW"/>
</dbReference>
<dbReference type="SUPFAM" id="SSF52540">
    <property type="entry name" value="P-loop containing nucleoside triphosphate hydrolases"/>
    <property type="match status" value="1"/>
</dbReference>
<keyword evidence="3" id="KW-0347">Helicase</keyword>
<dbReference type="GO" id="GO:0005829">
    <property type="term" value="C:cytosol"/>
    <property type="evidence" value="ECO:0007669"/>
    <property type="project" value="TreeGrafter"/>
</dbReference>
<keyword evidence="2 7" id="KW-0378">Hydrolase</keyword>
<evidence type="ECO:0000256" key="2">
    <source>
        <dbReference type="ARBA" id="ARBA00022801"/>
    </source>
</evidence>
<evidence type="ECO:0000313" key="8">
    <source>
        <dbReference type="Proteomes" id="UP000254802"/>
    </source>
</evidence>
<evidence type="ECO:0000256" key="5">
    <source>
        <dbReference type="PROSITE-ProRule" id="PRU00552"/>
    </source>
</evidence>
<feature type="short sequence motif" description="Q motif" evidence="5">
    <location>
        <begin position="6"/>
        <end position="34"/>
    </location>
</feature>
<dbReference type="Proteomes" id="UP000254802">
    <property type="component" value="Unassembled WGS sequence"/>
</dbReference>
<evidence type="ECO:0000256" key="3">
    <source>
        <dbReference type="ARBA" id="ARBA00022806"/>
    </source>
</evidence>
<dbReference type="InterPro" id="IPR014014">
    <property type="entry name" value="RNA_helicase_DEAD_Q_motif"/>
</dbReference>
<keyword evidence="4" id="KW-0067">ATP-binding</keyword>
<dbReference type="Pfam" id="PF00270">
    <property type="entry name" value="DEAD"/>
    <property type="match status" value="1"/>
</dbReference>
<feature type="domain" description="DEAD-box RNA helicase Q" evidence="6">
    <location>
        <begin position="6"/>
        <end position="34"/>
    </location>
</feature>
<dbReference type="InterPro" id="IPR050079">
    <property type="entry name" value="DEAD_box_RNA_helicase"/>
</dbReference>